<dbReference type="AlphaFoldDB" id="A3CMB8"/>
<dbReference type="STRING" id="388919.SSA_0898"/>
<protein>
    <submittedName>
        <fullName evidence="1">Uncharacterized protein</fullName>
    </submittedName>
</protein>
<dbReference type="KEGG" id="ssa:SSA_0898"/>
<keyword evidence="2" id="KW-1185">Reference proteome</keyword>
<gene>
    <name evidence="1" type="ordered locus">SSA_0898</name>
</gene>
<evidence type="ECO:0000313" key="2">
    <source>
        <dbReference type="Proteomes" id="UP000002148"/>
    </source>
</evidence>
<dbReference type="HOGENOM" id="CLU_3398846_0_0_9"/>
<organism evidence="1 2">
    <name type="scientific">Streptococcus sanguinis (strain SK36)</name>
    <dbReference type="NCBI Taxonomy" id="388919"/>
    <lineage>
        <taxon>Bacteria</taxon>
        <taxon>Bacillati</taxon>
        <taxon>Bacillota</taxon>
        <taxon>Bacilli</taxon>
        <taxon>Lactobacillales</taxon>
        <taxon>Streptococcaceae</taxon>
        <taxon>Streptococcus</taxon>
    </lineage>
</organism>
<dbReference type="EMBL" id="CP000387">
    <property type="protein sequence ID" value="ABN44323.1"/>
    <property type="molecule type" value="Genomic_DNA"/>
</dbReference>
<reference evidence="1 2" key="1">
    <citation type="journal article" date="2007" name="J. Bacteriol.">
        <title>Genome of the opportunistic pathogen Streptococcus sanguinis.</title>
        <authorList>
            <person name="Xu P."/>
            <person name="Alves J.M."/>
            <person name="Kitten T."/>
            <person name="Brown A."/>
            <person name="Chen Z."/>
            <person name="Ozaki L.S."/>
            <person name="Manque P."/>
            <person name="Ge X."/>
            <person name="Serrano M.G."/>
            <person name="Puiu D."/>
            <person name="Hendricks S."/>
            <person name="Wang Y."/>
            <person name="Chaplin M.D."/>
            <person name="Akan D."/>
            <person name="Paik S."/>
            <person name="Peterson D.L."/>
            <person name="Macrina F.L."/>
            <person name="Buck G.A."/>
        </authorList>
    </citation>
    <scope>NUCLEOTIDE SEQUENCE [LARGE SCALE GENOMIC DNA]</scope>
    <source>
        <strain evidence="1 2">SK36</strain>
    </source>
</reference>
<accession>A3CMB8</accession>
<evidence type="ECO:0000313" key="1">
    <source>
        <dbReference type="EMBL" id="ABN44323.1"/>
    </source>
</evidence>
<proteinExistence type="predicted"/>
<dbReference type="Proteomes" id="UP000002148">
    <property type="component" value="Chromosome"/>
</dbReference>
<name>A3CMB8_STRSV</name>
<sequence>MPEDLYFSQNTASDFPLLLLHSQLEHKAISQ</sequence>